<protein>
    <submittedName>
        <fullName evidence="2">Anti-sigma-factor antagonist</fullName>
    </submittedName>
</protein>
<proteinExistence type="predicted"/>
<evidence type="ECO:0000313" key="3">
    <source>
        <dbReference type="Proteomes" id="UP000282551"/>
    </source>
</evidence>
<evidence type="ECO:0000259" key="1">
    <source>
        <dbReference type="PROSITE" id="PS50801"/>
    </source>
</evidence>
<dbReference type="InterPro" id="IPR002645">
    <property type="entry name" value="STAS_dom"/>
</dbReference>
<dbReference type="Proteomes" id="UP000282551">
    <property type="component" value="Chromosome"/>
</dbReference>
<gene>
    <name evidence="2" type="ORF">NCTC10485_02332</name>
</gene>
<dbReference type="AlphaFoldDB" id="A0A448I687"/>
<reference evidence="2 3" key="1">
    <citation type="submission" date="2018-12" db="EMBL/GenBank/DDBJ databases">
        <authorList>
            <consortium name="Pathogen Informatics"/>
        </authorList>
    </citation>
    <scope>NUCLEOTIDE SEQUENCE [LARGE SCALE GENOMIC DNA]</scope>
    <source>
        <strain evidence="2 3">NCTC10485</strain>
    </source>
</reference>
<dbReference type="SUPFAM" id="SSF52091">
    <property type="entry name" value="SpoIIaa-like"/>
    <property type="match status" value="1"/>
</dbReference>
<feature type="domain" description="STAS" evidence="1">
    <location>
        <begin position="14"/>
        <end position="90"/>
    </location>
</feature>
<dbReference type="Pfam" id="PF01740">
    <property type="entry name" value="STAS"/>
    <property type="match status" value="1"/>
</dbReference>
<accession>A0A448I687</accession>
<evidence type="ECO:0000313" key="2">
    <source>
        <dbReference type="EMBL" id="VEG48039.1"/>
    </source>
</evidence>
<dbReference type="EMBL" id="LR134355">
    <property type="protein sequence ID" value="VEG48039.1"/>
    <property type="molecule type" value="Genomic_DNA"/>
</dbReference>
<name>A0A448I687_MYCCI</name>
<dbReference type="RefSeq" id="WP_126333888.1">
    <property type="nucleotide sequence ID" value="NZ_AP022604.1"/>
</dbReference>
<dbReference type="InterPro" id="IPR036513">
    <property type="entry name" value="STAS_dom_sf"/>
</dbReference>
<keyword evidence="3" id="KW-1185">Reference proteome</keyword>
<dbReference type="CDD" id="cd07043">
    <property type="entry name" value="STAS_anti-anti-sigma_factors"/>
    <property type="match status" value="1"/>
</dbReference>
<organism evidence="2 3">
    <name type="scientific">Mycolicibacterium chitae</name>
    <name type="common">Mycobacterium chitae</name>
    <dbReference type="NCBI Taxonomy" id="1792"/>
    <lineage>
        <taxon>Bacteria</taxon>
        <taxon>Bacillati</taxon>
        <taxon>Actinomycetota</taxon>
        <taxon>Actinomycetes</taxon>
        <taxon>Mycobacteriales</taxon>
        <taxon>Mycobacteriaceae</taxon>
        <taxon>Mycolicibacterium</taxon>
    </lineage>
</organism>
<sequence length="138" mass="15141">MNRYGNPVFDCNGARLRAQSRRLATVVTISGEVDMVNVDRVTKHARRYVLAATSVVLDLSGVLHMDDHGLALLRAFDEDCAETGQDWVLIPSDAVIDVLAGTRDAYPIAGSVPEALNYFADETQRRRTLLLPLLSKSA</sequence>
<dbReference type="PROSITE" id="PS50801">
    <property type="entry name" value="STAS"/>
    <property type="match status" value="1"/>
</dbReference>
<dbReference type="Gene3D" id="3.30.750.24">
    <property type="entry name" value="STAS domain"/>
    <property type="match status" value="1"/>
</dbReference>
<dbReference type="OrthoDB" id="4735650at2"/>